<evidence type="ECO:0000313" key="1">
    <source>
        <dbReference type="EMBL" id="KAJ9112842.1"/>
    </source>
</evidence>
<dbReference type="Proteomes" id="UP001230649">
    <property type="component" value="Unassembled WGS sequence"/>
</dbReference>
<organism evidence="1 2">
    <name type="scientific">Naganishia adeliensis</name>
    <dbReference type="NCBI Taxonomy" id="92952"/>
    <lineage>
        <taxon>Eukaryota</taxon>
        <taxon>Fungi</taxon>
        <taxon>Dikarya</taxon>
        <taxon>Basidiomycota</taxon>
        <taxon>Agaricomycotina</taxon>
        <taxon>Tremellomycetes</taxon>
        <taxon>Filobasidiales</taxon>
        <taxon>Filobasidiaceae</taxon>
        <taxon>Naganishia</taxon>
    </lineage>
</organism>
<sequence>MSAQKLSLQTKLSFHNGHTMPQLGFGVYKSERGVCEKSIATALEAGYRHSDSAQYYVVGKAVTNNSVPRSEVFLTTKTFNYSKGDTVESLLPGLIESVKKMHPVKEGEQPYVDLFLIHAPSSGPEGRQTLWDAFQELKKQGYAKDIGVSNFGVKHLETLKGEKPVVNQLEIHPFMQQKDITDYCAKNGIVIQAYSPLVRMEKSDDPTLVKVAKEVGKEPTQVLIRWSLQKGFSPLPKSDTPARIRQNADVFDFELSEDQMRTLDGLEAHFHVAPWNVNCE</sequence>
<evidence type="ECO:0000313" key="2">
    <source>
        <dbReference type="Proteomes" id="UP001230649"/>
    </source>
</evidence>
<name>A0ACC2WP59_9TREE</name>
<proteinExistence type="predicted"/>
<comment type="caution">
    <text evidence="1">The sequence shown here is derived from an EMBL/GenBank/DDBJ whole genome shotgun (WGS) entry which is preliminary data.</text>
</comment>
<gene>
    <name evidence="1" type="ORF">QFC20_002170</name>
</gene>
<reference evidence="1" key="1">
    <citation type="submission" date="2023-04" db="EMBL/GenBank/DDBJ databases">
        <title>Draft Genome sequencing of Naganishia species isolated from polar environments using Oxford Nanopore Technology.</title>
        <authorList>
            <person name="Leo P."/>
            <person name="Venkateswaran K."/>
        </authorList>
    </citation>
    <scope>NUCLEOTIDE SEQUENCE</scope>
    <source>
        <strain evidence="1">MNA-CCFEE 5262</strain>
    </source>
</reference>
<accession>A0ACC2WP59</accession>
<dbReference type="EMBL" id="JASBWS010000014">
    <property type="protein sequence ID" value="KAJ9112842.1"/>
    <property type="molecule type" value="Genomic_DNA"/>
</dbReference>
<keyword evidence="2" id="KW-1185">Reference proteome</keyword>
<protein>
    <submittedName>
        <fullName evidence="1">Uncharacterized protein</fullName>
    </submittedName>
</protein>